<organism evidence="4 5">
    <name type="scientific">Corynebacterium pyruviciproducens ATCC BAA-1742</name>
    <dbReference type="NCBI Taxonomy" id="1125779"/>
    <lineage>
        <taxon>Bacteria</taxon>
        <taxon>Bacillati</taxon>
        <taxon>Actinomycetota</taxon>
        <taxon>Actinomycetes</taxon>
        <taxon>Mycobacteriales</taxon>
        <taxon>Corynebacteriaceae</taxon>
        <taxon>Corynebacterium</taxon>
    </lineage>
</organism>
<gene>
    <name evidence="4" type="ORF">HMPREF1219_01656</name>
</gene>
<dbReference type="PATRIC" id="fig|1125779.3.peg.1618"/>
<keyword evidence="2" id="KW-0732">Signal</keyword>
<evidence type="ECO:0000313" key="5">
    <source>
        <dbReference type="Proteomes" id="UP000014408"/>
    </source>
</evidence>
<comment type="caution">
    <text evidence="4">The sequence shown here is derived from an EMBL/GenBank/DDBJ whole genome shotgun (WGS) entry which is preliminary data.</text>
</comment>
<sequence>MNALRNSTLLHTAIIAALAGGALMGGYEATQSGDEEHSAEITSAAPASTTKVKPVSFTAAGPGQCLTWDVTEDGKATNFTTVDCAENHRFEISSREDLATYPSSEFGADAPAPDITRQAQLREELCKQQTITYLGGKYDPTGVYSIASILPPADNWAAGDRTMLCGVQTTDDAGNITVSSGKAQNQDQSRVAERGECIAIDSANGSHKVDCGEPHSYEVTAKVNLADVFDHPPTTEEQDAHLKDACTKAALDYMGGDDPLYFSTLAVYWTTIPTASWNAGSTSANCGLFHPGANGFATLQGSATGEFTIDGHPPEQRPERRPLRNPPAEH</sequence>
<dbReference type="InterPro" id="IPR026004">
    <property type="entry name" value="Septum_form"/>
</dbReference>
<dbReference type="RefSeq" id="WP_016458401.1">
    <property type="nucleotide sequence ID" value="NZ_KE150447.1"/>
</dbReference>
<dbReference type="Pfam" id="PF13845">
    <property type="entry name" value="Septum_form"/>
    <property type="match status" value="1"/>
</dbReference>
<feature type="domain" description="Septum formation-related" evidence="3">
    <location>
        <begin position="62"/>
        <end position="286"/>
    </location>
</feature>
<dbReference type="STRING" id="1125779.HMPREF1219_01656"/>
<dbReference type="AlphaFoldDB" id="S2Z2G0"/>
<dbReference type="Proteomes" id="UP000014408">
    <property type="component" value="Unassembled WGS sequence"/>
</dbReference>
<accession>S2Z2G0</accession>
<proteinExistence type="predicted"/>
<feature type="chain" id="PRO_5038653420" description="Septum formation-related domain-containing protein" evidence="2">
    <location>
        <begin position="25"/>
        <end position="330"/>
    </location>
</feature>
<dbReference type="eggNOG" id="ENOG5030VN0">
    <property type="taxonomic scope" value="Bacteria"/>
</dbReference>
<feature type="region of interest" description="Disordered" evidence="1">
    <location>
        <begin position="309"/>
        <end position="330"/>
    </location>
</feature>
<protein>
    <recommendedName>
        <fullName evidence="3">Septum formation-related domain-containing protein</fullName>
    </recommendedName>
</protein>
<reference evidence="4 5" key="1">
    <citation type="submission" date="2013-05" db="EMBL/GenBank/DDBJ databases">
        <title>The Genome Sequence of Corynebacterium pyruviciproducens 1773O (ATCC BAA-1742).</title>
        <authorList>
            <consortium name="The Broad Institute Genomics Platform"/>
            <person name="Earl A."/>
            <person name="Ward D."/>
            <person name="Feldgarden M."/>
            <person name="Gevers D."/>
            <person name="Tong J."/>
            <person name="Walker B."/>
            <person name="Young S."/>
            <person name="Zeng Q."/>
            <person name="Gargeya S."/>
            <person name="Fitzgerald M."/>
            <person name="Haas B."/>
            <person name="Abouelleil A."/>
            <person name="Allen A.W."/>
            <person name="Alvarado L."/>
            <person name="Arachchi H.M."/>
            <person name="Berlin A.M."/>
            <person name="Chapman S.B."/>
            <person name="Gainer-Dewar J."/>
            <person name="Goldberg J."/>
            <person name="Griggs A."/>
            <person name="Gujja S."/>
            <person name="Hansen M."/>
            <person name="Howarth C."/>
            <person name="Imamovic A."/>
            <person name="Ireland A."/>
            <person name="Larimer J."/>
            <person name="McCowan C."/>
            <person name="Murphy C."/>
            <person name="Pearson M."/>
            <person name="Poon T.W."/>
            <person name="Priest M."/>
            <person name="Roberts A."/>
            <person name="Saif S."/>
            <person name="Shea T."/>
            <person name="Sisk P."/>
            <person name="Sykes S."/>
            <person name="Wortman J."/>
            <person name="Nusbaum C."/>
            <person name="Birren B."/>
        </authorList>
    </citation>
    <scope>NUCLEOTIDE SEQUENCE [LARGE SCALE GENOMIC DNA]</scope>
    <source>
        <strain evidence="4 5">ATCC BAA-1742</strain>
    </source>
</reference>
<name>S2Z2G0_9CORY</name>
<evidence type="ECO:0000313" key="4">
    <source>
        <dbReference type="EMBL" id="EPD68475.1"/>
    </source>
</evidence>
<dbReference type="HOGENOM" id="CLU_037731_0_0_11"/>
<feature type="signal peptide" evidence="2">
    <location>
        <begin position="1"/>
        <end position="24"/>
    </location>
</feature>
<feature type="compositionally biased region" description="Basic and acidic residues" evidence="1">
    <location>
        <begin position="312"/>
        <end position="330"/>
    </location>
</feature>
<dbReference type="EMBL" id="ATBY01000015">
    <property type="protein sequence ID" value="EPD68475.1"/>
    <property type="molecule type" value="Genomic_DNA"/>
</dbReference>
<evidence type="ECO:0000256" key="2">
    <source>
        <dbReference type="SAM" id="SignalP"/>
    </source>
</evidence>
<keyword evidence="5" id="KW-1185">Reference proteome</keyword>
<evidence type="ECO:0000256" key="1">
    <source>
        <dbReference type="SAM" id="MobiDB-lite"/>
    </source>
</evidence>
<evidence type="ECO:0000259" key="3">
    <source>
        <dbReference type="Pfam" id="PF13845"/>
    </source>
</evidence>